<keyword evidence="4" id="KW-1185">Reference proteome</keyword>
<evidence type="ECO:0000313" key="3">
    <source>
        <dbReference type="EMBL" id="KRL84657.1"/>
    </source>
</evidence>
<comment type="caution">
    <text evidence="3">The sequence shown here is derived from an EMBL/GenBank/DDBJ whole genome shotgun (WGS) entry which is preliminary data.</text>
</comment>
<feature type="transmembrane region" description="Helical" evidence="1">
    <location>
        <begin position="100"/>
        <end position="116"/>
    </location>
</feature>
<dbReference type="STRING" id="1423783.FC50_GL001970"/>
<dbReference type="GO" id="GO:0005886">
    <property type="term" value="C:plasma membrane"/>
    <property type="evidence" value="ECO:0007669"/>
    <property type="project" value="TreeGrafter"/>
</dbReference>
<dbReference type="AlphaFoldDB" id="A0A0R1TTM3"/>
<sequence>MVELAGRFVTFITNSLVLVGYVFVYNWLTNRQYRPNQSERQRYILDLYMVGLTTAFLVLFHTASVISIIQSHNGVGFGWTYINFQIATVLYALLRSRRPAIFTSIVVLLLIWFWWIPHTSNWLVYYAASMVLVAAAQWYSPTINRRAWYYFPFAIAFDLPFFATNYMSLGGINVGWLWQWATSIVLFIVIWLLQTRMDASRRRQQRLLHDARIDELTKVHNFRVFNEDLLAAYDECQQSGTYYAVYALDVDHFKEVNDRYGHLVGNRVLQTVAAELQRLTKTIEFPAQVYRTGGEEFSFLITGPHPDFKKACAICQSIHDHLCALTFDSDQGPFSITVSLGQDRSDTTDRNYLEAYRRADQYLYNSKRNGRNSITVAGVLISDGQPLAGA</sequence>
<dbReference type="Gene3D" id="3.30.70.270">
    <property type="match status" value="1"/>
</dbReference>
<feature type="transmembrane region" description="Helical" evidence="1">
    <location>
        <begin position="75"/>
        <end position="93"/>
    </location>
</feature>
<evidence type="ECO:0000313" key="4">
    <source>
        <dbReference type="Proteomes" id="UP000051922"/>
    </source>
</evidence>
<dbReference type="EMBL" id="AZFJ01000059">
    <property type="protein sequence ID" value="KRL84657.1"/>
    <property type="molecule type" value="Genomic_DNA"/>
</dbReference>
<dbReference type="GO" id="GO:0052621">
    <property type="term" value="F:diguanylate cyclase activity"/>
    <property type="evidence" value="ECO:0007669"/>
    <property type="project" value="TreeGrafter"/>
</dbReference>
<accession>A0A0R1TTM3</accession>
<dbReference type="InterPro" id="IPR000160">
    <property type="entry name" value="GGDEF_dom"/>
</dbReference>
<dbReference type="Proteomes" id="UP000051922">
    <property type="component" value="Unassembled WGS sequence"/>
</dbReference>
<dbReference type="SMART" id="SM00267">
    <property type="entry name" value="GGDEF"/>
    <property type="match status" value="1"/>
</dbReference>
<dbReference type="NCBIfam" id="TIGR00254">
    <property type="entry name" value="GGDEF"/>
    <property type="match status" value="1"/>
</dbReference>
<keyword evidence="1" id="KW-1133">Transmembrane helix</keyword>
<dbReference type="CDD" id="cd01949">
    <property type="entry name" value="GGDEF"/>
    <property type="match status" value="1"/>
</dbReference>
<dbReference type="InterPro" id="IPR043128">
    <property type="entry name" value="Rev_trsase/Diguanyl_cyclase"/>
</dbReference>
<feature type="domain" description="GGDEF" evidence="2">
    <location>
        <begin position="241"/>
        <end position="379"/>
    </location>
</feature>
<feature type="transmembrane region" description="Helical" evidence="1">
    <location>
        <begin position="122"/>
        <end position="140"/>
    </location>
</feature>
<dbReference type="GO" id="GO:1902201">
    <property type="term" value="P:negative regulation of bacterial-type flagellum-dependent cell motility"/>
    <property type="evidence" value="ECO:0007669"/>
    <property type="project" value="TreeGrafter"/>
</dbReference>
<feature type="transmembrane region" description="Helical" evidence="1">
    <location>
        <begin position="48"/>
        <end position="69"/>
    </location>
</feature>
<keyword evidence="1" id="KW-0472">Membrane</keyword>
<dbReference type="PROSITE" id="PS50887">
    <property type="entry name" value="GGDEF"/>
    <property type="match status" value="1"/>
</dbReference>
<protein>
    <submittedName>
        <fullName evidence="3">Diguanylate cyclase phosphodiesterase domain-containing protein</fullName>
    </submittedName>
</protein>
<dbReference type="InterPro" id="IPR050469">
    <property type="entry name" value="Diguanylate_Cyclase"/>
</dbReference>
<proteinExistence type="predicted"/>
<evidence type="ECO:0000256" key="1">
    <source>
        <dbReference type="SAM" id="Phobius"/>
    </source>
</evidence>
<dbReference type="PATRIC" id="fig|1423783.4.peg.2018"/>
<organism evidence="3 4">
    <name type="scientific">Lacticaseibacillus pantheris DSM 15945 = JCM 12539 = NBRC 106106</name>
    <dbReference type="NCBI Taxonomy" id="1423783"/>
    <lineage>
        <taxon>Bacteria</taxon>
        <taxon>Bacillati</taxon>
        <taxon>Bacillota</taxon>
        <taxon>Bacilli</taxon>
        <taxon>Lactobacillales</taxon>
        <taxon>Lactobacillaceae</taxon>
        <taxon>Lacticaseibacillus</taxon>
    </lineage>
</organism>
<feature type="transmembrane region" description="Helical" evidence="1">
    <location>
        <begin position="175"/>
        <end position="193"/>
    </location>
</feature>
<name>A0A0R1TTM3_9LACO</name>
<dbReference type="SUPFAM" id="SSF55073">
    <property type="entry name" value="Nucleotide cyclase"/>
    <property type="match status" value="1"/>
</dbReference>
<dbReference type="Pfam" id="PF00990">
    <property type="entry name" value="GGDEF"/>
    <property type="match status" value="1"/>
</dbReference>
<feature type="transmembrane region" description="Helical" evidence="1">
    <location>
        <begin position="6"/>
        <end position="28"/>
    </location>
</feature>
<dbReference type="RefSeq" id="WP_056957086.1">
    <property type="nucleotide sequence ID" value="NZ_AZFJ01000059.1"/>
</dbReference>
<reference evidence="3 4" key="1">
    <citation type="journal article" date="2015" name="Genome Announc.">
        <title>Expanding the biotechnology potential of lactobacilli through comparative genomics of 213 strains and associated genera.</title>
        <authorList>
            <person name="Sun Z."/>
            <person name="Harris H.M."/>
            <person name="McCann A."/>
            <person name="Guo C."/>
            <person name="Argimon S."/>
            <person name="Zhang W."/>
            <person name="Yang X."/>
            <person name="Jeffery I.B."/>
            <person name="Cooney J.C."/>
            <person name="Kagawa T.F."/>
            <person name="Liu W."/>
            <person name="Song Y."/>
            <person name="Salvetti E."/>
            <person name="Wrobel A."/>
            <person name="Rasinkangas P."/>
            <person name="Parkhill J."/>
            <person name="Rea M.C."/>
            <person name="O'Sullivan O."/>
            <person name="Ritari J."/>
            <person name="Douillard F.P."/>
            <person name="Paul Ross R."/>
            <person name="Yang R."/>
            <person name="Briner A.E."/>
            <person name="Felis G.E."/>
            <person name="de Vos W.M."/>
            <person name="Barrangou R."/>
            <person name="Klaenhammer T.R."/>
            <person name="Caufield P.W."/>
            <person name="Cui Y."/>
            <person name="Zhang H."/>
            <person name="O'Toole P.W."/>
        </authorList>
    </citation>
    <scope>NUCLEOTIDE SEQUENCE [LARGE SCALE GENOMIC DNA]</scope>
    <source>
        <strain evidence="3 4">DSM 15945</strain>
    </source>
</reference>
<evidence type="ECO:0000259" key="2">
    <source>
        <dbReference type="PROSITE" id="PS50887"/>
    </source>
</evidence>
<dbReference type="OrthoDB" id="9759607at2"/>
<dbReference type="GO" id="GO:0043709">
    <property type="term" value="P:cell adhesion involved in single-species biofilm formation"/>
    <property type="evidence" value="ECO:0007669"/>
    <property type="project" value="TreeGrafter"/>
</dbReference>
<dbReference type="PANTHER" id="PTHR45138:SF9">
    <property type="entry name" value="DIGUANYLATE CYCLASE DGCM-RELATED"/>
    <property type="match status" value="1"/>
</dbReference>
<feature type="transmembrane region" description="Helical" evidence="1">
    <location>
        <begin position="147"/>
        <end position="169"/>
    </location>
</feature>
<keyword evidence="1" id="KW-0812">Transmembrane</keyword>
<gene>
    <name evidence="3" type="ORF">FC50_GL001970</name>
</gene>
<dbReference type="InterPro" id="IPR029787">
    <property type="entry name" value="Nucleotide_cyclase"/>
</dbReference>
<dbReference type="PANTHER" id="PTHR45138">
    <property type="entry name" value="REGULATORY COMPONENTS OF SENSORY TRANSDUCTION SYSTEM"/>
    <property type="match status" value="1"/>
</dbReference>